<reference evidence="1 2" key="1">
    <citation type="submission" date="2019-07" db="EMBL/GenBank/DDBJ databases">
        <title>WGS assembly of Gossypium tomentosum.</title>
        <authorList>
            <person name="Chen Z.J."/>
            <person name="Sreedasyam A."/>
            <person name="Ando A."/>
            <person name="Song Q."/>
            <person name="De L."/>
            <person name="Hulse-Kemp A."/>
            <person name="Ding M."/>
            <person name="Ye W."/>
            <person name="Kirkbride R."/>
            <person name="Jenkins J."/>
            <person name="Plott C."/>
            <person name="Lovell J."/>
            <person name="Lin Y.-M."/>
            <person name="Vaughn R."/>
            <person name="Liu B."/>
            <person name="Li W."/>
            <person name="Simpson S."/>
            <person name="Scheffler B."/>
            <person name="Saski C."/>
            <person name="Grover C."/>
            <person name="Hu G."/>
            <person name="Conover J."/>
            <person name="Carlson J."/>
            <person name="Shu S."/>
            <person name="Boston L."/>
            <person name="Williams M."/>
            <person name="Peterson D."/>
            <person name="Mcgee K."/>
            <person name="Jones D."/>
            <person name="Wendel J."/>
            <person name="Stelly D."/>
            <person name="Grimwood J."/>
            <person name="Schmutz J."/>
        </authorList>
    </citation>
    <scope>NUCLEOTIDE SEQUENCE [LARGE SCALE GENOMIC DNA]</scope>
    <source>
        <strain evidence="1">7179.01</strain>
    </source>
</reference>
<dbReference type="AlphaFoldDB" id="A0A5D2KZ29"/>
<proteinExistence type="predicted"/>
<gene>
    <name evidence="1" type="ORF">ES332_D05G250900v1</name>
</gene>
<evidence type="ECO:0000313" key="2">
    <source>
        <dbReference type="Proteomes" id="UP000322667"/>
    </source>
</evidence>
<protein>
    <submittedName>
        <fullName evidence="1">Uncharacterized protein</fullName>
    </submittedName>
</protein>
<sequence>MSKRADLAAVGSETAFRPLSPVATRTNPRRAFVTLTNEGDLRRQRTTQPPGVGSQRRGLLFWCQWRLGRPRDEAWTLRPRRSNAKEREP</sequence>
<name>A0A5D2KZ29_GOSTO</name>
<keyword evidence="2" id="KW-1185">Reference proteome</keyword>
<dbReference type="EMBL" id="CM017627">
    <property type="protein sequence ID" value="TYH72368.1"/>
    <property type="molecule type" value="Genomic_DNA"/>
</dbReference>
<accession>A0A5D2KZ29</accession>
<evidence type="ECO:0000313" key="1">
    <source>
        <dbReference type="EMBL" id="TYH72368.1"/>
    </source>
</evidence>
<dbReference type="Proteomes" id="UP000322667">
    <property type="component" value="Chromosome D05"/>
</dbReference>
<organism evidence="1 2">
    <name type="scientific">Gossypium tomentosum</name>
    <name type="common">Hawaiian cotton</name>
    <name type="synonym">Gossypium sandvicense</name>
    <dbReference type="NCBI Taxonomy" id="34277"/>
    <lineage>
        <taxon>Eukaryota</taxon>
        <taxon>Viridiplantae</taxon>
        <taxon>Streptophyta</taxon>
        <taxon>Embryophyta</taxon>
        <taxon>Tracheophyta</taxon>
        <taxon>Spermatophyta</taxon>
        <taxon>Magnoliopsida</taxon>
        <taxon>eudicotyledons</taxon>
        <taxon>Gunneridae</taxon>
        <taxon>Pentapetalae</taxon>
        <taxon>rosids</taxon>
        <taxon>malvids</taxon>
        <taxon>Malvales</taxon>
        <taxon>Malvaceae</taxon>
        <taxon>Malvoideae</taxon>
        <taxon>Gossypium</taxon>
    </lineage>
</organism>